<reference evidence="2" key="1">
    <citation type="submission" date="2021-07" db="EMBL/GenBank/DDBJ databases">
        <title>Draft genome of Mortierella alpina, strain LL118, isolated from an aspen leaf litter sample.</title>
        <authorList>
            <person name="Yang S."/>
            <person name="Vinatzer B.A."/>
        </authorList>
    </citation>
    <scope>NUCLEOTIDE SEQUENCE</scope>
    <source>
        <strain evidence="2">LL118</strain>
    </source>
</reference>
<protein>
    <submittedName>
        <fullName evidence="2">Uncharacterized protein</fullName>
    </submittedName>
</protein>
<evidence type="ECO:0000256" key="1">
    <source>
        <dbReference type="SAM" id="MobiDB-lite"/>
    </source>
</evidence>
<dbReference type="Proteomes" id="UP000717515">
    <property type="component" value="Unassembled WGS sequence"/>
</dbReference>
<dbReference type="EMBL" id="JAIFTL010000239">
    <property type="protein sequence ID" value="KAG9320998.1"/>
    <property type="molecule type" value="Genomic_DNA"/>
</dbReference>
<feature type="compositionally biased region" description="Polar residues" evidence="1">
    <location>
        <begin position="66"/>
        <end position="90"/>
    </location>
</feature>
<feature type="compositionally biased region" description="Low complexity" evidence="1">
    <location>
        <begin position="296"/>
        <end position="315"/>
    </location>
</feature>
<dbReference type="AlphaFoldDB" id="A0A9P7ZY31"/>
<feature type="region of interest" description="Disordered" evidence="1">
    <location>
        <begin position="65"/>
        <end position="117"/>
    </location>
</feature>
<accession>A0A9P7ZY31</accession>
<feature type="compositionally biased region" description="Low complexity" evidence="1">
    <location>
        <begin position="91"/>
        <end position="117"/>
    </location>
</feature>
<feature type="region of interest" description="Disordered" evidence="1">
    <location>
        <begin position="347"/>
        <end position="367"/>
    </location>
</feature>
<evidence type="ECO:0000313" key="2">
    <source>
        <dbReference type="EMBL" id="KAG9320998.1"/>
    </source>
</evidence>
<sequence length="393" mass="42820">MPSEHGSTRSCCVNGNPACVRGFIRDRCRKCTLGSISCDMCQSSPSLLLPSSQCHAPTRKHKLQRLGSSSKAVSFQDPSPSLSHSRLSINTSSPQAPSSPLSLSTSSPTPTRIPSPTTTTLAFSRPLLPQHCAFCLNGRKVCEDCFGLGYVQRICQDCIRESHRQHYRRRKGSLARPSATLNQIGLGMGEGWTRLKEQVLQTTSSATAAATATANATTQRTLASLSQARAQLSDAFSTPLQHQQQQASSPTSTPSQQVDLTPALIHEQPNRPLPPSSQDEQPILPMKPKEKRKARMSFSRESSEMSAELSSSSSSPTPVDKRPAAAGSRRRSQSFRLAVMKHLKVPALFSQTSRQPEGDEEDPVSPRGHYRRRLWTLSMLTTPIHLRAASTAA</sequence>
<evidence type="ECO:0000313" key="3">
    <source>
        <dbReference type="Proteomes" id="UP000717515"/>
    </source>
</evidence>
<feature type="compositionally biased region" description="Low complexity" evidence="1">
    <location>
        <begin position="237"/>
        <end position="257"/>
    </location>
</feature>
<organism evidence="2 3">
    <name type="scientific">Mortierella alpina</name>
    <name type="common">Oleaginous fungus</name>
    <name type="synonym">Mortierella renispora</name>
    <dbReference type="NCBI Taxonomy" id="64518"/>
    <lineage>
        <taxon>Eukaryota</taxon>
        <taxon>Fungi</taxon>
        <taxon>Fungi incertae sedis</taxon>
        <taxon>Mucoromycota</taxon>
        <taxon>Mortierellomycotina</taxon>
        <taxon>Mortierellomycetes</taxon>
        <taxon>Mortierellales</taxon>
        <taxon>Mortierellaceae</taxon>
        <taxon>Mortierella</taxon>
    </lineage>
</organism>
<name>A0A9P7ZY31_MORAP</name>
<feature type="region of interest" description="Disordered" evidence="1">
    <location>
        <begin position="235"/>
        <end position="332"/>
    </location>
</feature>
<comment type="caution">
    <text evidence="2">The sequence shown here is derived from an EMBL/GenBank/DDBJ whole genome shotgun (WGS) entry which is preliminary data.</text>
</comment>
<gene>
    <name evidence="2" type="ORF">KVV02_003976</name>
</gene>
<proteinExistence type="predicted"/>